<comment type="caution">
    <text evidence="3">The sequence shown here is derived from an EMBL/GenBank/DDBJ whole genome shotgun (WGS) entry which is preliminary data.</text>
</comment>
<evidence type="ECO:0000313" key="3">
    <source>
        <dbReference type="EMBL" id="MFC4209795.1"/>
    </source>
</evidence>
<name>A0ABV8P6I6_9SPHI</name>
<dbReference type="Proteomes" id="UP001595789">
    <property type="component" value="Unassembled WGS sequence"/>
</dbReference>
<dbReference type="RefSeq" id="WP_378981212.1">
    <property type="nucleotide sequence ID" value="NZ_JBHSBW010000003.1"/>
</dbReference>
<organism evidence="3 4">
    <name type="scientific">Pedobacter lithocola</name>
    <dbReference type="NCBI Taxonomy" id="1908239"/>
    <lineage>
        <taxon>Bacteria</taxon>
        <taxon>Pseudomonadati</taxon>
        <taxon>Bacteroidota</taxon>
        <taxon>Sphingobacteriia</taxon>
        <taxon>Sphingobacteriales</taxon>
        <taxon>Sphingobacteriaceae</taxon>
        <taxon>Pedobacter</taxon>
    </lineage>
</organism>
<evidence type="ECO:0000313" key="4">
    <source>
        <dbReference type="Proteomes" id="UP001595789"/>
    </source>
</evidence>
<gene>
    <name evidence="3" type="ORF">ACFOWA_01295</name>
</gene>
<reference evidence="4" key="1">
    <citation type="journal article" date="2019" name="Int. J. Syst. Evol. Microbiol.">
        <title>The Global Catalogue of Microorganisms (GCM) 10K type strain sequencing project: providing services to taxonomists for standard genome sequencing and annotation.</title>
        <authorList>
            <consortium name="The Broad Institute Genomics Platform"/>
            <consortium name="The Broad Institute Genome Sequencing Center for Infectious Disease"/>
            <person name="Wu L."/>
            <person name="Ma J."/>
        </authorList>
    </citation>
    <scope>NUCLEOTIDE SEQUENCE [LARGE SCALE GENOMIC DNA]</scope>
    <source>
        <strain evidence="4">CCM 8691</strain>
    </source>
</reference>
<evidence type="ECO:0000256" key="2">
    <source>
        <dbReference type="ARBA" id="ARBA00022525"/>
    </source>
</evidence>
<accession>A0ABV8P6I6</accession>
<keyword evidence="2" id="KW-0964">Secreted</keyword>
<dbReference type="Pfam" id="PF03022">
    <property type="entry name" value="MRJP"/>
    <property type="match status" value="1"/>
</dbReference>
<dbReference type="InterPro" id="IPR011042">
    <property type="entry name" value="6-blade_b-propeller_TolB-like"/>
</dbReference>
<dbReference type="PANTHER" id="PTHR10009">
    <property type="entry name" value="PROTEIN YELLOW-RELATED"/>
    <property type="match status" value="1"/>
</dbReference>
<evidence type="ECO:0000256" key="1">
    <source>
        <dbReference type="ARBA" id="ARBA00004613"/>
    </source>
</evidence>
<keyword evidence="4" id="KW-1185">Reference proteome</keyword>
<dbReference type="Gene3D" id="2.120.10.30">
    <property type="entry name" value="TolB, C-terminal domain"/>
    <property type="match status" value="1"/>
</dbReference>
<dbReference type="InterPro" id="IPR017996">
    <property type="entry name" value="MRJP/yellow-related"/>
</dbReference>
<sequence>MRIDNKNGYAYLTSSSNGGIIILNTTTGDSRFVLGKSSSVKSDPNYKFSPLGKELVKGDGSILKVNSDGIALTPDLYYLYYKPLTDDKLYRIKTELLRNFSIADVDLDKYVEKLGAFITTDGMIFDKHGTLYLGDLEKNSIVKITPDLKMQTLVQDDQRLRWPDSYSISSDGYLYITCSQIQFMPWFHQNQNKTTYPYQIFRLKI</sequence>
<protein>
    <submittedName>
        <fullName evidence="3">L-dopachrome tautomerase-related protein</fullName>
    </submittedName>
</protein>
<proteinExistence type="predicted"/>
<dbReference type="SUPFAM" id="SSF63829">
    <property type="entry name" value="Calcium-dependent phosphotriesterase"/>
    <property type="match status" value="1"/>
</dbReference>
<dbReference type="PANTHER" id="PTHR10009:SF18">
    <property type="entry name" value="PROTEIN YELLOW-LIKE PROTEIN"/>
    <property type="match status" value="1"/>
</dbReference>
<dbReference type="EMBL" id="JBHSBW010000003">
    <property type="protein sequence ID" value="MFC4209795.1"/>
    <property type="molecule type" value="Genomic_DNA"/>
</dbReference>
<comment type="subcellular location">
    <subcellularLocation>
        <location evidence="1">Secreted</location>
    </subcellularLocation>
</comment>